<protein>
    <submittedName>
        <fullName evidence="1">Uncharacterized protein</fullName>
    </submittedName>
</protein>
<comment type="caution">
    <text evidence="1">The sequence shown here is derived from an EMBL/GenBank/DDBJ whole genome shotgun (WGS) entry which is preliminary data.</text>
</comment>
<dbReference type="RefSeq" id="WP_106711417.1">
    <property type="nucleotide sequence ID" value="NZ_PGGO01000008.1"/>
</dbReference>
<evidence type="ECO:0000313" key="2">
    <source>
        <dbReference type="Proteomes" id="UP000241444"/>
    </source>
</evidence>
<proteinExistence type="predicted"/>
<gene>
    <name evidence="1" type="ORF">CU102_12410</name>
</gene>
<sequence>MTERPKVNDDMRLAAAVLIAEQLVQAGHVEASELEQHAADLAQYGRDSSDGYELAKDLENRAYWDCNLDMATILDGYSSALRSEVENAQKTWAGENNIQPPLLIGTRVSIRGFDGELQGTIDGVYAHGPAKFTVKLDGETGSCRRIINFEDAKVLETAP</sequence>
<accession>A0A2P7BQ26</accession>
<dbReference type="OrthoDB" id="8456475at2"/>
<evidence type="ECO:0000313" key="1">
    <source>
        <dbReference type="EMBL" id="PSH68560.1"/>
    </source>
</evidence>
<keyword evidence="2" id="KW-1185">Reference proteome</keyword>
<dbReference type="EMBL" id="PGGO01000008">
    <property type="protein sequence ID" value="PSH68560.1"/>
    <property type="molecule type" value="Genomic_DNA"/>
</dbReference>
<name>A0A2P7BQ26_9HYPH</name>
<dbReference type="Proteomes" id="UP000241444">
    <property type="component" value="Unassembled WGS sequence"/>
</dbReference>
<reference evidence="2" key="1">
    <citation type="submission" date="2017-11" db="EMBL/GenBank/DDBJ databases">
        <authorList>
            <person name="Kuznetsova I."/>
            <person name="Sazanova A."/>
            <person name="Chirak E."/>
            <person name="Safronova V."/>
            <person name="Willems A."/>
        </authorList>
    </citation>
    <scope>NUCLEOTIDE SEQUENCE [LARGE SCALE GENOMIC DNA]</scope>
    <source>
        <strain evidence="2">STM 196</strain>
    </source>
</reference>
<organism evidence="1 2">
    <name type="scientific">Phyllobacterium brassicacearum</name>
    <dbReference type="NCBI Taxonomy" id="314235"/>
    <lineage>
        <taxon>Bacteria</taxon>
        <taxon>Pseudomonadati</taxon>
        <taxon>Pseudomonadota</taxon>
        <taxon>Alphaproteobacteria</taxon>
        <taxon>Hyphomicrobiales</taxon>
        <taxon>Phyllobacteriaceae</taxon>
        <taxon>Phyllobacterium</taxon>
    </lineage>
</organism>
<dbReference type="AlphaFoldDB" id="A0A2P7BQ26"/>